<protein>
    <submittedName>
        <fullName evidence="1">Transcriptional activator (FlhC)</fullName>
    </submittedName>
</protein>
<dbReference type="SUPFAM" id="SSF160930">
    <property type="entry name" value="FlhC-like"/>
    <property type="match status" value="1"/>
</dbReference>
<dbReference type="Proteomes" id="UP000199766">
    <property type="component" value="Unassembled WGS sequence"/>
</dbReference>
<evidence type="ECO:0000313" key="1">
    <source>
        <dbReference type="EMBL" id="SER37123.1"/>
    </source>
</evidence>
<sequence>MVKMQARACVISRITGISLADARKIWHAQNKRSSPSGQQPNDLSWFLKTTVRRYHSALLLSLYAQAKLKLPDYAAFAHAYYHYARITSGDPQRHYDEATDPAFRPTENDYAIPFSRAHYLITSYTDEVGLIGNRKCPLQLRRCKCCDGVYLADESEVERACTLCANKKTR</sequence>
<gene>
    <name evidence="1" type="ORF">SAMN02982919_02271</name>
</gene>
<proteinExistence type="predicted"/>
<evidence type="ECO:0000313" key="2">
    <source>
        <dbReference type="Proteomes" id="UP000199766"/>
    </source>
</evidence>
<name>A0A1H9NP32_9BURK</name>
<accession>A0A1H9NP32</accession>
<keyword evidence="2" id="KW-1185">Reference proteome</keyword>
<reference evidence="1 2" key="1">
    <citation type="submission" date="2016-10" db="EMBL/GenBank/DDBJ databases">
        <authorList>
            <person name="de Groot N.N."/>
        </authorList>
    </citation>
    <scope>NUCLEOTIDE SEQUENCE [LARGE SCALE GENOMIC DNA]</scope>
    <source>
        <strain evidence="1 2">ATCC 35958</strain>
    </source>
</reference>
<organism evidence="1 2">
    <name type="scientific">Giesbergeria anulus</name>
    <dbReference type="NCBI Taxonomy" id="180197"/>
    <lineage>
        <taxon>Bacteria</taxon>
        <taxon>Pseudomonadati</taxon>
        <taxon>Pseudomonadota</taxon>
        <taxon>Betaproteobacteria</taxon>
        <taxon>Burkholderiales</taxon>
        <taxon>Comamonadaceae</taxon>
        <taxon>Giesbergeria</taxon>
    </lineage>
</organism>
<dbReference type="STRING" id="180197.SAMN02982919_02271"/>
<dbReference type="EMBL" id="FOGD01000007">
    <property type="protein sequence ID" value="SER37123.1"/>
    <property type="molecule type" value="Genomic_DNA"/>
</dbReference>
<dbReference type="AlphaFoldDB" id="A0A1H9NP32"/>